<dbReference type="InterPro" id="IPR036895">
    <property type="entry name" value="Uracil-DNA_glycosylase-like_sf"/>
</dbReference>
<dbReference type="AlphaFoldDB" id="A0A2W5PDJ5"/>
<dbReference type="SUPFAM" id="SSF52141">
    <property type="entry name" value="Uracil-DNA glycosylase-like"/>
    <property type="match status" value="1"/>
</dbReference>
<dbReference type="Pfam" id="PF03167">
    <property type="entry name" value="UDG"/>
    <property type="match status" value="1"/>
</dbReference>
<sequence length="251" mass="26474">MGADQNLDWSAAAAASVLDWWHDAGVDVVVGDEGFAWLDSAAAQVQARAAARAAPAAHPAAIAAPLPAALPDDRDAFAAWRIGADAPEARWGGAAIAASGPAAPDYLVFVDCPERDDSDLLMDGEVGRLFDRMLAAIGRSRADTGLASVCVRRPTTGRVPRDLEARLGEIARHHVALAAPKRLLVMGDAASRAILAMSVAEARGRFHALNHKDGSVTHVVASHHPRFLLDRPAAKAEAWRDLLMLTGEVVQ</sequence>
<organism evidence="2 3">
    <name type="scientific">Sphingomonas taxi</name>
    <dbReference type="NCBI Taxonomy" id="1549858"/>
    <lineage>
        <taxon>Bacteria</taxon>
        <taxon>Pseudomonadati</taxon>
        <taxon>Pseudomonadota</taxon>
        <taxon>Alphaproteobacteria</taxon>
        <taxon>Sphingomonadales</taxon>
        <taxon>Sphingomonadaceae</taxon>
        <taxon>Sphingomonas</taxon>
    </lineage>
</organism>
<dbReference type="Proteomes" id="UP000249229">
    <property type="component" value="Unassembled WGS sequence"/>
</dbReference>
<accession>A0A2W5PDJ5</accession>
<protein>
    <submittedName>
        <fullName evidence="2">Uracil-DNA glycosylase</fullName>
    </submittedName>
</protein>
<dbReference type="Gene3D" id="3.40.470.10">
    <property type="entry name" value="Uracil-DNA glycosylase-like domain"/>
    <property type="match status" value="1"/>
</dbReference>
<comment type="caution">
    <text evidence="2">The sequence shown here is derived from an EMBL/GenBank/DDBJ whole genome shotgun (WGS) entry which is preliminary data.</text>
</comment>
<dbReference type="InterPro" id="IPR005122">
    <property type="entry name" value="Uracil-DNA_glycosylase-like"/>
</dbReference>
<evidence type="ECO:0000259" key="1">
    <source>
        <dbReference type="Pfam" id="PF03167"/>
    </source>
</evidence>
<gene>
    <name evidence="2" type="ORF">DI544_00245</name>
</gene>
<dbReference type="EMBL" id="QFQI01000001">
    <property type="protein sequence ID" value="PZQ63124.1"/>
    <property type="molecule type" value="Genomic_DNA"/>
</dbReference>
<feature type="domain" description="Uracil-DNA glycosylase-like" evidence="1">
    <location>
        <begin position="122"/>
        <end position="242"/>
    </location>
</feature>
<reference evidence="2 3" key="1">
    <citation type="submission" date="2017-08" db="EMBL/GenBank/DDBJ databases">
        <title>Infants hospitalized years apart are colonized by the same room-sourced microbial strains.</title>
        <authorList>
            <person name="Brooks B."/>
            <person name="Olm M.R."/>
            <person name="Firek B.A."/>
            <person name="Baker R."/>
            <person name="Thomas B.C."/>
            <person name="Morowitz M.J."/>
            <person name="Banfield J.F."/>
        </authorList>
    </citation>
    <scope>NUCLEOTIDE SEQUENCE [LARGE SCALE GENOMIC DNA]</scope>
    <source>
        <strain evidence="2">S2_005_001_R1_22</strain>
    </source>
</reference>
<evidence type="ECO:0000313" key="2">
    <source>
        <dbReference type="EMBL" id="PZQ63124.1"/>
    </source>
</evidence>
<evidence type="ECO:0000313" key="3">
    <source>
        <dbReference type="Proteomes" id="UP000249229"/>
    </source>
</evidence>
<name>A0A2W5PDJ5_9SPHN</name>
<proteinExistence type="predicted"/>